<dbReference type="KEGG" id="sdyn:Mal52_48480"/>
<keyword evidence="6 7" id="KW-0694">RNA-binding</keyword>
<organism evidence="9 10">
    <name type="scientific">Symmachiella dynata</name>
    <dbReference type="NCBI Taxonomy" id="2527995"/>
    <lineage>
        <taxon>Bacteria</taxon>
        <taxon>Pseudomonadati</taxon>
        <taxon>Planctomycetota</taxon>
        <taxon>Planctomycetia</taxon>
        <taxon>Planctomycetales</taxon>
        <taxon>Planctomycetaceae</taxon>
        <taxon>Symmachiella</taxon>
    </lineage>
</organism>
<dbReference type="InterPro" id="IPR001537">
    <property type="entry name" value="SpoU_MeTrfase"/>
</dbReference>
<dbReference type="HAMAP" id="MF_02060">
    <property type="entry name" value="tRNA_methyltr_TrmH"/>
    <property type="match status" value="1"/>
</dbReference>
<dbReference type="InterPro" id="IPR029026">
    <property type="entry name" value="tRNA_m1G_MTases_N"/>
</dbReference>
<evidence type="ECO:0000256" key="3">
    <source>
        <dbReference type="ARBA" id="ARBA00022679"/>
    </source>
</evidence>
<dbReference type="GO" id="GO:0002938">
    <property type="term" value="P:tRNA guanine ribose methylation"/>
    <property type="evidence" value="ECO:0007669"/>
    <property type="project" value="UniProtKB-UniRule"/>
</dbReference>
<feature type="domain" description="tRNA/rRNA methyltransferase SpoU type" evidence="8">
    <location>
        <begin position="51"/>
        <end position="194"/>
    </location>
</feature>
<gene>
    <name evidence="9" type="primary">trmH_1</name>
    <name evidence="7" type="synonym">trmH</name>
    <name evidence="9" type="ORF">Mal52_48480</name>
</gene>
<comment type="function">
    <text evidence="7">Catalyzes the 2'-O methylation of guanosine at position 18 in tRNA.</text>
</comment>
<dbReference type="EC" id="2.1.1.34" evidence="7"/>
<dbReference type="AlphaFoldDB" id="A0A517ZV21"/>
<protein>
    <recommendedName>
        <fullName evidence="7">tRNA (guanosine(18)-2'-O)-methyltransferase</fullName>
        <ecNumber evidence="7">2.1.1.34</ecNumber>
    </recommendedName>
    <alternativeName>
        <fullName evidence="7">tRNA [Gm18] methyltransferase</fullName>
    </alternativeName>
</protein>
<evidence type="ECO:0000256" key="5">
    <source>
        <dbReference type="ARBA" id="ARBA00022694"/>
    </source>
</evidence>
<dbReference type="EMBL" id="CP036276">
    <property type="protein sequence ID" value="QDU46329.1"/>
    <property type="molecule type" value="Genomic_DNA"/>
</dbReference>
<comment type="catalytic activity">
    <reaction evidence="7">
        <text>guanosine(18) in tRNA + S-adenosyl-L-methionine = 2'-O-methylguanosine(18) in tRNA + S-adenosyl-L-homocysteine + H(+)</text>
        <dbReference type="Rhea" id="RHEA:20077"/>
        <dbReference type="Rhea" id="RHEA-COMP:10190"/>
        <dbReference type="Rhea" id="RHEA-COMP:10192"/>
        <dbReference type="ChEBI" id="CHEBI:15378"/>
        <dbReference type="ChEBI" id="CHEBI:57856"/>
        <dbReference type="ChEBI" id="CHEBI:59789"/>
        <dbReference type="ChEBI" id="CHEBI:74269"/>
        <dbReference type="ChEBI" id="CHEBI:74445"/>
        <dbReference type="EC" id="2.1.1.34"/>
    </reaction>
</comment>
<dbReference type="SUPFAM" id="SSF75217">
    <property type="entry name" value="alpha/beta knot"/>
    <property type="match status" value="1"/>
</dbReference>
<comment type="similarity">
    <text evidence="7">Belongs to the class IV-like SAM-binding methyltransferase superfamily. RNA methyltransferase TrmH family.</text>
</comment>
<evidence type="ECO:0000256" key="6">
    <source>
        <dbReference type="ARBA" id="ARBA00022884"/>
    </source>
</evidence>
<keyword evidence="2 7" id="KW-0489">Methyltransferase</keyword>
<evidence type="ECO:0000256" key="2">
    <source>
        <dbReference type="ARBA" id="ARBA00022603"/>
    </source>
</evidence>
<feature type="binding site" evidence="7">
    <location>
        <position position="174"/>
    </location>
    <ligand>
        <name>S-adenosyl-L-methionine</name>
        <dbReference type="ChEBI" id="CHEBI:59789"/>
    </ligand>
</feature>
<dbReference type="GO" id="GO:0000049">
    <property type="term" value="F:tRNA binding"/>
    <property type="evidence" value="ECO:0007669"/>
    <property type="project" value="UniProtKB-UniRule"/>
</dbReference>
<evidence type="ECO:0000259" key="8">
    <source>
        <dbReference type="Pfam" id="PF00588"/>
    </source>
</evidence>
<dbReference type="GO" id="GO:0141100">
    <property type="term" value="F:tRNA (guanine(18)-2'-O)-methyltransferase activity"/>
    <property type="evidence" value="ECO:0007669"/>
    <property type="project" value="UniProtKB-UniRule"/>
</dbReference>
<name>A0A517ZV21_9PLAN</name>
<dbReference type="RefSeq" id="WP_145378854.1">
    <property type="nucleotide sequence ID" value="NZ_CP036276.1"/>
</dbReference>
<keyword evidence="10" id="KW-1185">Reference proteome</keyword>
<reference evidence="9 10" key="1">
    <citation type="submission" date="2019-02" db="EMBL/GenBank/DDBJ databases">
        <title>Deep-cultivation of Planctomycetes and their phenomic and genomic characterization uncovers novel biology.</title>
        <authorList>
            <person name="Wiegand S."/>
            <person name="Jogler M."/>
            <person name="Boedeker C."/>
            <person name="Pinto D."/>
            <person name="Vollmers J."/>
            <person name="Rivas-Marin E."/>
            <person name="Kohn T."/>
            <person name="Peeters S.H."/>
            <person name="Heuer A."/>
            <person name="Rast P."/>
            <person name="Oberbeckmann S."/>
            <person name="Bunk B."/>
            <person name="Jeske O."/>
            <person name="Meyerdierks A."/>
            <person name="Storesund J.E."/>
            <person name="Kallscheuer N."/>
            <person name="Luecker S."/>
            <person name="Lage O.M."/>
            <person name="Pohl T."/>
            <person name="Merkel B.J."/>
            <person name="Hornburger P."/>
            <person name="Mueller R.-W."/>
            <person name="Bruemmer F."/>
            <person name="Labrenz M."/>
            <person name="Spormann A.M."/>
            <person name="Op den Camp H."/>
            <person name="Overmann J."/>
            <person name="Amann R."/>
            <person name="Jetten M.S.M."/>
            <person name="Mascher T."/>
            <person name="Medema M.H."/>
            <person name="Devos D.P."/>
            <person name="Kaster A.-K."/>
            <person name="Ovreas L."/>
            <person name="Rohde M."/>
            <person name="Galperin M.Y."/>
            <person name="Jogler C."/>
        </authorList>
    </citation>
    <scope>NUCLEOTIDE SEQUENCE [LARGE SCALE GENOMIC DNA]</scope>
    <source>
        <strain evidence="9 10">Mal52</strain>
    </source>
</reference>
<comment type="caution">
    <text evidence="7">Lacks conserved residue(s) required for the propagation of feature annotation.</text>
</comment>
<keyword evidence="5 7" id="KW-0819">tRNA processing</keyword>
<evidence type="ECO:0000313" key="9">
    <source>
        <dbReference type="EMBL" id="QDU46329.1"/>
    </source>
</evidence>
<dbReference type="InterPro" id="IPR033671">
    <property type="entry name" value="TrmH"/>
</dbReference>
<evidence type="ECO:0000313" key="10">
    <source>
        <dbReference type="Proteomes" id="UP000319383"/>
    </source>
</evidence>
<evidence type="ECO:0000256" key="7">
    <source>
        <dbReference type="HAMAP-Rule" id="MF_02060"/>
    </source>
</evidence>
<keyword evidence="4 7" id="KW-0949">S-adenosyl-L-methionine</keyword>
<proteinExistence type="inferred from homology"/>
<evidence type="ECO:0000256" key="4">
    <source>
        <dbReference type="ARBA" id="ARBA00022691"/>
    </source>
</evidence>
<dbReference type="PANTHER" id="PTHR43453">
    <property type="entry name" value="RRNA METHYLASE-LIKE"/>
    <property type="match status" value="1"/>
</dbReference>
<accession>A0A517ZV21</accession>
<dbReference type="InterPro" id="IPR029028">
    <property type="entry name" value="Alpha/beta_knot_MTases"/>
</dbReference>
<dbReference type="PANTHER" id="PTHR43453:SF1">
    <property type="entry name" value="TRNA_RRNA METHYLTRANSFERASE SPOU TYPE DOMAIN-CONTAINING PROTEIN"/>
    <property type="match status" value="1"/>
</dbReference>
<dbReference type="Proteomes" id="UP000319383">
    <property type="component" value="Chromosome"/>
</dbReference>
<dbReference type="CDD" id="cd18092">
    <property type="entry name" value="SpoU-like_TrmH"/>
    <property type="match status" value="1"/>
</dbReference>
<feature type="binding site" evidence="7">
    <location>
        <position position="183"/>
    </location>
    <ligand>
        <name>S-adenosyl-L-methionine</name>
        <dbReference type="ChEBI" id="CHEBI:59789"/>
    </ligand>
</feature>
<evidence type="ECO:0000256" key="1">
    <source>
        <dbReference type="ARBA" id="ARBA00022555"/>
    </source>
</evidence>
<feature type="binding site" evidence="7">
    <location>
        <position position="127"/>
    </location>
    <ligand>
        <name>S-adenosyl-L-methionine</name>
        <dbReference type="ChEBI" id="CHEBI:59789"/>
    </ligand>
</feature>
<sequence>MPKAANGRTRDAVRDLPILASPVPEHPLDAQMTAERVARYRQVLLRRTGRIAVVVEDCHDPHNATAVTRTCDAFGINRLHVIVGETPYRVNRRVSGGSHHHVDIRTHVNIEEAYAELRRDGFKIAVSGLSDDALPGPQHLLPVLESQPLALVFGNEHTGASEFADSQADMRFLIPMVGFAQSLNVSVSAAITLYTLRQEALTNAAKGDLSDKDQRQLYDEWVRRYRGEAGEKYLRRLGRGNEPLDVYHP</sequence>
<dbReference type="Gene3D" id="3.40.1280.10">
    <property type="match status" value="1"/>
</dbReference>
<dbReference type="Pfam" id="PF00588">
    <property type="entry name" value="SpoU_methylase"/>
    <property type="match status" value="1"/>
</dbReference>
<keyword evidence="3 7" id="KW-0808">Transferase</keyword>
<keyword evidence="1 7" id="KW-0820">tRNA-binding</keyword>